<dbReference type="RefSeq" id="WP_135021628.1">
    <property type="nucleotide sequence ID" value="NZ_CABIVY010000006.1"/>
</dbReference>
<name>A0AAX3W3L4_MAMLE</name>
<dbReference type="PANTHER" id="PTHR46797">
    <property type="entry name" value="HTH-TYPE TRANSCRIPTIONAL REGULATOR"/>
    <property type="match status" value="1"/>
</dbReference>
<evidence type="ECO:0000313" key="6">
    <source>
        <dbReference type="Proteomes" id="UP001223261"/>
    </source>
</evidence>
<keyword evidence="3" id="KW-0804">Transcription</keyword>
<dbReference type="GO" id="GO:0003700">
    <property type="term" value="F:DNA-binding transcription factor activity"/>
    <property type="evidence" value="ECO:0007669"/>
    <property type="project" value="TreeGrafter"/>
</dbReference>
<gene>
    <name evidence="5" type="ORF">PYH69_13295</name>
</gene>
<dbReference type="PROSITE" id="PS50943">
    <property type="entry name" value="HTH_CROC1"/>
    <property type="match status" value="1"/>
</dbReference>
<dbReference type="GO" id="GO:0003677">
    <property type="term" value="F:DNA binding"/>
    <property type="evidence" value="ECO:0007669"/>
    <property type="project" value="UniProtKB-KW"/>
</dbReference>
<dbReference type="AlphaFoldDB" id="A0AAX3W3L4"/>
<proteinExistence type="predicted"/>
<dbReference type="Gene3D" id="2.60.120.10">
    <property type="entry name" value="Jelly Rolls"/>
    <property type="match status" value="1"/>
</dbReference>
<dbReference type="InterPro" id="IPR050807">
    <property type="entry name" value="TransReg_Diox_bact_type"/>
</dbReference>
<organism evidence="5 6">
    <name type="scientific">Mammaliicoccus lentus</name>
    <name type="common">Staphylococcus lentus</name>
    <dbReference type="NCBI Taxonomy" id="42858"/>
    <lineage>
        <taxon>Bacteria</taxon>
        <taxon>Bacillati</taxon>
        <taxon>Bacillota</taxon>
        <taxon>Bacilli</taxon>
        <taxon>Bacillales</taxon>
        <taxon>Staphylococcaceae</taxon>
        <taxon>Mammaliicoccus</taxon>
    </lineage>
</organism>
<dbReference type="CDD" id="cd00093">
    <property type="entry name" value="HTH_XRE"/>
    <property type="match status" value="1"/>
</dbReference>
<feature type="domain" description="HTH cro/C1-type" evidence="4">
    <location>
        <begin position="13"/>
        <end position="67"/>
    </location>
</feature>
<dbReference type="GO" id="GO:0005829">
    <property type="term" value="C:cytosol"/>
    <property type="evidence" value="ECO:0007669"/>
    <property type="project" value="TreeGrafter"/>
</dbReference>
<dbReference type="InterPro" id="IPR014710">
    <property type="entry name" value="RmlC-like_jellyroll"/>
</dbReference>
<evidence type="ECO:0000256" key="3">
    <source>
        <dbReference type="ARBA" id="ARBA00023163"/>
    </source>
</evidence>
<dbReference type="SUPFAM" id="SSF51182">
    <property type="entry name" value="RmlC-like cupins"/>
    <property type="match status" value="1"/>
</dbReference>
<dbReference type="Proteomes" id="UP001223261">
    <property type="component" value="Chromosome"/>
</dbReference>
<dbReference type="Pfam" id="PF01381">
    <property type="entry name" value="HTH_3"/>
    <property type="match status" value="1"/>
</dbReference>
<dbReference type="SUPFAM" id="SSF47413">
    <property type="entry name" value="lambda repressor-like DNA-binding domains"/>
    <property type="match status" value="1"/>
</dbReference>
<dbReference type="InterPro" id="IPR001387">
    <property type="entry name" value="Cro/C1-type_HTH"/>
</dbReference>
<reference evidence="5" key="1">
    <citation type="journal article" date="2023" name="Antibiotics">
        <title>Prevalence and Molecular Characterization of Methicillin-Resistant Staphylococci (MRS) and Mammaliicocci (MRM) in Dromedary Camels from Algeria: First Detection of SCCmec-mecC Hybrid in Methicillin-Resistant Mammaliicoccus lentus.</title>
        <authorList>
            <person name="Belhout C."/>
            <person name="Boyen F."/>
            <person name="Vereecke N."/>
            <person name="Theuns S."/>
            <person name="Taibi N."/>
            <person name="Stegger M."/>
            <person name="de la Fe-Rodriguez P.Y."/>
            <person name="Bouayad L."/>
            <person name="Elgroud R."/>
            <person name="Butaye P."/>
        </authorList>
    </citation>
    <scope>NUCLEOTIDE SEQUENCE</scope>
    <source>
        <strain evidence="5">7048</strain>
    </source>
</reference>
<dbReference type="InterPro" id="IPR010982">
    <property type="entry name" value="Lambda_DNA-bd_dom_sf"/>
</dbReference>
<evidence type="ECO:0000256" key="1">
    <source>
        <dbReference type="ARBA" id="ARBA00023015"/>
    </source>
</evidence>
<keyword evidence="2" id="KW-0238">DNA-binding</keyword>
<accession>A0AAX3W3L4</accession>
<protein>
    <submittedName>
        <fullName evidence="5">XRE family transcriptional regulator</fullName>
    </submittedName>
</protein>
<dbReference type="PANTHER" id="PTHR46797:SF23">
    <property type="entry name" value="HTH-TYPE TRANSCRIPTIONAL REGULATOR SUTR"/>
    <property type="match status" value="1"/>
</dbReference>
<dbReference type="InterPro" id="IPR013096">
    <property type="entry name" value="Cupin_2"/>
</dbReference>
<keyword evidence="1" id="KW-0805">Transcription regulation</keyword>
<dbReference type="GeneID" id="99675585"/>
<dbReference type="Pfam" id="PF07883">
    <property type="entry name" value="Cupin_2"/>
    <property type="match status" value="1"/>
</dbReference>
<dbReference type="EMBL" id="CP118848">
    <property type="protein sequence ID" value="WHI59671.1"/>
    <property type="molecule type" value="Genomic_DNA"/>
</dbReference>
<dbReference type="InterPro" id="IPR011051">
    <property type="entry name" value="RmlC_Cupin_sf"/>
</dbReference>
<evidence type="ECO:0000313" key="5">
    <source>
        <dbReference type="EMBL" id="WHI59671.1"/>
    </source>
</evidence>
<evidence type="ECO:0000259" key="4">
    <source>
        <dbReference type="PROSITE" id="PS50943"/>
    </source>
</evidence>
<evidence type="ECO:0000256" key="2">
    <source>
        <dbReference type="ARBA" id="ARBA00023125"/>
    </source>
</evidence>
<sequence length="185" mass="21193">MQNNIHTIVAHNLSQYRNNQQLSLSTVSKLTGVSKTMLNQIENGQSNPTITTLWKIANGLHIPISDLISNKNENIHCISKSDIIPIYNEHQTVIIYPYFPFNVDKQFEMFNMELEENAEMHSEGHHVGSEEYIIIHNGTLELDINGMTNTITKDDAIHFYSDVPHTYRNVGSERIHLTASIQYKK</sequence>
<dbReference type="CDD" id="cd02209">
    <property type="entry name" value="cupin_XRE_C"/>
    <property type="match status" value="1"/>
</dbReference>
<dbReference type="Gene3D" id="1.10.260.40">
    <property type="entry name" value="lambda repressor-like DNA-binding domains"/>
    <property type="match status" value="1"/>
</dbReference>
<dbReference type="SMART" id="SM00530">
    <property type="entry name" value="HTH_XRE"/>
    <property type="match status" value="1"/>
</dbReference>